<accession>A0A7G9S5P7</accession>
<keyword evidence="7" id="KW-1185">Reference proteome</keyword>
<sequence length="295" mass="31530">MFRGLSAFPLTPMYQDKVDEPRFVNLIKRLVVAQVDSITVLGSTGAYAYLDRDERVEVVRTAVEHAQGVPVFAGVGALRTSHVLRNAQDAEEAGAKALLLAPVSYQPLTEGDVIGLFEAVAGATDLPIIIYDNPGTTRFRFTYDLYARLARIPNVVAIKIPGALESGDQARNRLAEIRSSVGAEISIGISGDASAAEMLSAGCDTWYSVIGGTFPNAAQSLLRAAQIGGSGQAPSSETLLPVWDLFQKHGSFRAIAALAEESGLAQRSSLPLPIQGLNDEERVAVREVLEQLHLS</sequence>
<feature type="active site" description="Schiff-base intermediate with substrate" evidence="4">
    <location>
        <position position="159"/>
    </location>
</feature>
<dbReference type="Pfam" id="PF00701">
    <property type="entry name" value="DHDPS"/>
    <property type="match status" value="1"/>
</dbReference>
<dbReference type="PANTHER" id="PTHR12128">
    <property type="entry name" value="DIHYDRODIPICOLINATE SYNTHASE"/>
    <property type="match status" value="1"/>
</dbReference>
<dbReference type="PRINTS" id="PR00146">
    <property type="entry name" value="DHPICSNTHASE"/>
</dbReference>
<dbReference type="PANTHER" id="PTHR12128:SF66">
    <property type="entry name" value="4-HYDROXY-2-OXOGLUTARATE ALDOLASE, MITOCHONDRIAL"/>
    <property type="match status" value="1"/>
</dbReference>
<evidence type="ECO:0000256" key="4">
    <source>
        <dbReference type="PIRSR" id="PIRSR001365-1"/>
    </source>
</evidence>
<gene>
    <name evidence="6" type="ORF">H9L06_02060</name>
</gene>
<feature type="active site" description="Proton donor/acceptor" evidence="4">
    <location>
        <position position="131"/>
    </location>
</feature>
<dbReference type="SMART" id="SM01130">
    <property type="entry name" value="DHDPS"/>
    <property type="match status" value="1"/>
</dbReference>
<dbReference type="CDD" id="cd00408">
    <property type="entry name" value="DHDPS-like"/>
    <property type="match status" value="1"/>
</dbReference>
<evidence type="ECO:0000256" key="2">
    <source>
        <dbReference type="ARBA" id="ARBA00023239"/>
    </source>
</evidence>
<dbReference type="PIRSF" id="PIRSF001365">
    <property type="entry name" value="DHDPS"/>
    <property type="match status" value="1"/>
</dbReference>
<comment type="similarity">
    <text evidence="1 3">Belongs to the DapA family.</text>
</comment>
<evidence type="ECO:0000256" key="5">
    <source>
        <dbReference type="PIRSR" id="PIRSR001365-2"/>
    </source>
</evidence>
<dbReference type="AlphaFoldDB" id="A0A7G9S5P7"/>
<reference evidence="6 7" key="1">
    <citation type="submission" date="2020-08" db="EMBL/GenBank/DDBJ databases">
        <title>Genome sequence of Leucobacter denitrificans KACC 14055T.</title>
        <authorList>
            <person name="Hyun D.-W."/>
            <person name="Bae J.-W."/>
        </authorList>
    </citation>
    <scope>NUCLEOTIDE SEQUENCE [LARGE SCALE GENOMIC DNA]</scope>
    <source>
        <strain evidence="6 7">KACC 14055</strain>
    </source>
</reference>
<organism evidence="6 7">
    <name type="scientific">Leucobacter denitrificans</name>
    <dbReference type="NCBI Taxonomy" id="683042"/>
    <lineage>
        <taxon>Bacteria</taxon>
        <taxon>Bacillati</taxon>
        <taxon>Actinomycetota</taxon>
        <taxon>Actinomycetes</taxon>
        <taxon>Micrococcales</taxon>
        <taxon>Microbacteriaceae</taxon>
        <taxon>Leucobacter</taxon>
    </lineage>
</organism>
<dbReference type="SUPFAM" id="SSF51569">
    <property type="entry name" value="Aldolase"/>
    <property type="match status" value="1"/>
</dbReference>
<dbReference type="InterPro" id="IPR013785">
    <property type="entry name" value="Aldolase_TIM"/>
</dbReference>
<dbReference type="InterPro" id="IPR002220">
    <property type="entry name" value="DapA-like"/>
</dbReference>
<feature type="binding site" evidence="5">
    <location>
        <position position="44"/>
    </location>
    <ligand>
        <name>pyruvate</name>
        <dbReference type="ChEBI" id="CHEBI:15361"/>
    </ligand>
</feature>
<evidence type="ECO:0000313" key="7">
    <source>
        <dbReference type="Proteomes" id="UP000515934"/>
    </source>
</evidence>
<proteinExistence type="inferred from homology"/>
<dbReference type="Gene3D" id="3.20.20.70">
    <property type="entry name" value="Aldolase class I"/>
    <property type="match status" value="1"/>
</dbReference>
<evidence type="ECO:0000313" key="6">
    <source>
        <dbReference type="EMBL" id="QNN63172.1"/>
    </source>
</evidence>
<name>A0A7G9S5P7_9MICO</name>
<dbReference type="GO" id="GO:0008840">
    <property type="term" value="F:4-hydroxy-tetrahydrodipicolinate synthase activity"/>
    <property type="evidence" value="ECO:0007669"/>
    <property type="project" value="TreeGrafter"/>
</dbReference>
<dbReference type="KEGG" id="ldn:H9L06_02060"/>
<dbReference type="GO" id="GO:0005829">
    <property type="term" value="C:cytosol"/>
    <property type="evidence" value="ECO:0007669"/>
    <property type="project" value="TreeGrafter"/>
</dbReference>
<protein>
    <submittedName>
        <fullName evidence="6">Dihydrodipicolinate synthase family protein</fullName>
    </submittedName>
</protein>
<dbReference type="RefSeq" id="WP_187555639.1">
    <property type="nucleotide sequence ID" value="NZ_CP060716.1"/>
</dbReference>
<evidence type="ECO:0000256" key="1">
    <source>
        <dbReference type="ARBA" id="ARBA00007592"/>
    </source>
</evidence>
<keyword evidence="2 3" id="KW-0456">Lyase</keyword>
<evidence type="ECO:0000256" key="3">
    <source>
        <dbReference type="PIRNR" id="PIRNR001365"/>
    </source>
</evidence>
<dbReference type="EMBL" id="CP060716">
    <property type="protein sequence ID" value="QNN63172.1"/>
    <property type="molecule type" value="Genomic_DNA"/>
</dbReference>
<dbReference type="Proteomes" id="UP000515934">
    <property type="component" value="Chromosome"/>
</dbReference>